<evidence type="ECO:0008006" key="8">
    <source>
        <dbReference type="Google" id="ProtNLM"/>
    </source>
</evidence>
<evidence type="ECO:0000256" key="6">
    <source>
        <dbReference type="SAM" id="Phobius"/>
    </source>
</evidence>
<proteinExistence type="predicted"/>
<evidence type="ECO:0000256" key="4">
    <source>
        <dbReference type="ARBA" id="ARBA00022989"/>
    </source>
</evidence>
<comment type="caution">
    <text evidence="7">The sequence shown here is derived from an EMBL/GenBank/DDBJ whole genome shotgun (WGS) entry which is preliminary data.</text>
</comment>
<dbReference type="Pfam" id="PF04347">
    <property type="entry name" value="FliO"/>
    <property type="match status" value="1"/>
</dbReference>
<comment type="subcellular location">
    <subcellularLocation>
        <location evidence="1">Cell membrane</location>
    </subcellularLocation>
</comment>
<evidence type="ECO:0000256" key="2">
    <source>
        <dbReference type="ARBA" id="ARBA00022475"/>
    </source>
</evidence>
<dbReference type="GO" id="GO:0016020">
    <property type="term" value="C:membrane"/>
    <property type="evidence" value="ECO:0007669"/>
    <property type="project" value="InterPro"/>
</dbReference>
<organism evidence="7">
    <name type="scientific">Thermodesulfobacterium geofontis</name>
    <dbReference type="NCBI Taxonomy" id="1295609"/>
    <lineage>
        <taxon>Bacteria</taxon>
        <taxon>Pseudomonadati</taxon>
        <taxon>Thermodesulfobacteriota</taxon>
        <taxon>Thermodesulfobacteria</taxon>
        <taxon>Thermodesulfobacteriales</taxon>
        <taxon>Thermodesulfobacteriaceae</taxon>
        <taxon>Thermodesulfobacterium</taxon>
    </lineage>
</organism>
<protein>
    <recommendedName>
        <fullName evidence="8">Flagellar protein</fullName>
    </recommendedName>
</protein>
<name>A0A7V5XID7_9BACT</name>
<sequence>MEWINYLQSLGILLLVLSILPLGAHFYKRLNVKKFTSNYIKILEIKPINYKAQILLIEVKNKKILLGYSEKGFTHLGEIKDDA</sequence>
<dbReference type="InterPro" id="IPR022781">
    <property type="entry name" value="Flagellar_biosynth_FliO"/>
</dbReference>
<keyword evidence="4 6" id="KW-1133">Transmembrane helix</keyword>
<keyword evidence="2" id="KW-1003">Cell membrane</keyword>
<dbReference type="AlphaFoldDB" id="A0A7V5XID7"/>
<keyword evidence="3 6" id="KW-0812">Transmembrane</keyword>
<keyword evidence="5 6" id="KW-0472">Membrane</keyword>
<dbReference type="GO" id="GO:0044781">
    <property type="term" value="P:bacterial-type flagellum organization"/>
    <property type="evidence" value="ECO:0007669"/>
    <property type="project" value="InterPro"/>
</dbReference>
<gene>
    <name evidence="7" type="ORF">ENM15_09115</name>
</gene>
<accession>A0A7V5XID7</accession>
<feature type="transmembrane region" description="Helical" evidence="6">
    <location>
        <begin position="6"/>
        <end position="27"/>
    </location>
</feature>
<reference evidence="7" key="1">
    <citation type="journal article" date="2020" name="mSystems">
        <title>Genome- and Community-Level Interaction Insights into Carbon Utilization and Element Cycling Functions of Hydrothermarchaeota in Hydrothermal Sediment.</title>
        <authorList>
            <person name="Zhou Z."/>
            <person name="Liu Y."/>
            <person name="Xu W."/>
            <person name="Pan J."/>
            <person name="Luo Z.H."/>
            <person name="Li M."/>
        </authorList>
    </citation>
    <scope>NUCLEOTIDE SEQUENCE [LARGE SCALE GENOMIC DNA]</scope>
    <source>
        <strain evidence="7">SpSt-106</strain>
    </source>
</reference>
<evidence type="ECO:0000256" key="1">
    <source>
        <dbReference type="ARBA" id="ARBA00004236"/>
    </source>
</evidence>
<evidence type="ECO:0000256" key="3">
    <source>
        <dbReference type="ARBA" id="ARBA00022692"/>
    </source>
</evidence>
<evidence type="ECO:0000256" key="5">
    <source>
        <dbReference type="ARBA" id="ARBA00023136"/>
    </source>
</evidence>
<evidence type="ECO:0000313" key="7">
    <source>
        <dbReference type="EMBL" id="HHQ16952.1"/>
    </source>
</evidence>
<dbReference type="EMBL" id="DRWR01000143">
    <property type="protein sequence ID" value="HHQ16952.1"/>
    <property type="molecule type" value="Genomic_DNA"/>
</dbReference>